<dbReference type="Proteomes" id="UP001589865">
    <property type="component" value="Unassembled WGS sequence"/>
</dbReference>
<dbReference type="PANTHER" id="PTHR35146:SF1">
    <property type="entry name" value="UPF0178 PROTEIN YAII"/>
    <property type="match status" value="1"/>
</dbReference>
<keyword evidence="4" id="KW-1185">Reference proteome</keyword>
<evidence type="ECO:0000256" key="2">
    <source>
        <dbReference type="HAMAP-Rule" id="MF_00489"/>
    </source>
</evidence>
<reference evidence="3 4" key="1">
    <citation type="submission" date="2024-09" db="EMBL/GenBank/DDBJ databases">
        <authorList>
            <person name="Sun Q."/>
            <person name="Mori K."/>
        </authorList>
    </citation>
    <scope>NUCLEOTIDE SEQUENCE [LARGE SCALE GENOMIC DNA]</scope>
    <source>
        <strain evidence="3 4">TBRC 5777</strain>
    </source>
</reference>
<dbReference type="RefSeq" id="WP_377044002.1">
    <property type="nucleotide sequence ID" value="NZ_JBHLUN010000005.1"/>
</dbReference>
<dbReference type="NCBIfam" id="NF001095">
    <property type="entry name" value="PRK00124.1"/>
    <property type="match status" value="1"/>
</dbReference>
<evidence type="ECO:0000256" key="1">
    <source>
        <dbReference type="ARBA" id="ARBA00008522"/>
    </source>
</evidence>
<evidence type="ECO:0000313" key="4">
    <source>
        <dbReference type="Proteomes" id="UP001589865"/>
    </source>
</evidence>
<sequence length="173" mass="18682">MSDPTGAGAPRPQIYVDGDACPVRDEVFRVAERLGLEVHVVSNGARGVRLPEAPNIHRVLVAEGANAADDWIAEHVTPRDLCVTADIPLASRCLKAGARAVAPSGKVWDDNNIGSALAGREVSRHLREMGVETRNRSFGADQRSRFLQALDTELRAALRGPAPKRPPMPDFFS</sequence>
<dbReference type="InterPro" id="IPR003791">
    <property type="entry name" value="UPF0178"/>
</dbReference>
<gene>
    <name evidence="3" type="ORF">ACFFGY_08375</name>
</gene>
<organism evidence="3 4">
    <name type="scientific">Roseomonas elaeocarpi</name>
    <dbReference type="NCBI Taxonomy" id="907779"/>
    <lineage>
        <taxon>Bacteria</taxon>
        <taxon>Pseudomonadati</taxon>
        <taxon>Pseudomonadota</taxon>
        <taxon>Alphaproteobacteria</taxon>
        <taxon>Acetobacterales</taxon>
        <taxon>Roseomonadaceae</taxon>
        <taxon>Roseomonas</taxon>
    </lineage>
</organism>
<protein>
    <recommendedName>
        <fullName evidence="2">UPF0178 protein ACFFGY_08375</fullName>
    </recommendedName>
</protein>
<dbReference type="EMBL" id="JBHLUN010000005">
    <property type="protein sequence ID" value="MFC0408258.1"/>
    <property type="molecule type" value="Genomic_DNA"/>
</dbReference>
<evidence type="ECO:0000313" key="3">
    <source>
        <dbReference type="EMBL" id="MFC0408258.1"/>
    </source>
</evidence>
<name>A0ABV6JRA3_9PROT</name>
<dbReference type="PANTHER" id="PTHR35146">
    <property type="entry name" value="UPF0178 PROTEIN YAII"/>
    <property type="match status" value="1"/>
</dbReference>
<dbReference type="Pfam" id="PF02639">
    <property type="entry name" value="DUF188"/>
    <property type="match status" value="1"/>
</dbReference>
<comment type="similarity">
    <text evidence="1 2">Belongs to the UPF0178 family.</text>
</comment>
<dbReference type="CDD" id="cd18720">
    <property type="entry name" value="PIN_YqxD-like"/>
    <property type="match status" value="1"/>
</dbReference>
<dbReference type="HAMAP" id="MF_00489">
    <property type="entry name" value="UPF0178"/>
    <property type="match status" value="1"/>
</dbReference>
<comment type="caution">
    <text evidence="3">The sequence shown here is derived from an EMBL/GenBank/DDBJ whole genome shotgun (WGS) entry which is preliminary data.</text>
</comment>
<accession>A0ABV6JRA3</accession>
<proteinExistence type="inferred from homology"/>